<feature type="non-terminal residue" evidence="1">
    <location>
        <position position="47"/>
    </location>
</feature>
<organism evidence="1">
    <name type="scientific">Lepeophtheirus salmonis</name>
    <name type="common">Salmon louse</name>
    <name type="synonym">Caligus salmonis</name>
    <dbReference type="NCBI Taxonomy" id="72036"/>
    <lineage>
        <taxon>Eukaryota</taxon>
        <taxon>Metazoa</taxon>
        <taxon>Ecdysozoa</taxon>
        <taxon>Arthropoda</taxon>
        <taxon>Crustacea</taxon>
        <taxon>Multicrustacea</taxon>
        <taxon>Hexanauplia</taxon>
        <taxon>Copepoda</taxon>
        <taxon>Siphonostomatoida</taxon>
        <taxon>Caligidae</taxon>
        <taxon>Lepeophtheirus</taxon>
    </lineage>
</organism>
<name>A0A0K2SZY4_LEPSM</name>
<proteinExistence type="predicted"/>
<evidence type="ECO:0000313" key="1">
    <source>
        <dbReference type="EMBL" id="CDW18927.1"/>
    </source>
</evidence>
<accession>A0A0K2SZY4</accession>
<reference evidence="1" key="1">
    <citation type="submission" date="2014-05" db="EMBL/GenBank/DDBJ databases">
        <authorList>
            <person name="Chronopoulou M."/>
        </authorList>
    </citation>
    <scope>NUCLEOTIDE SEQUENCE</scope>
    <source>
        <tissue evidence="1">Whole organism</tissue>
    </source>
</reference>
<dbReference type="AlphaFoldDB" id="A0A0K2SZY4"/>
<protein>
    <submittedName>
        <fullName evidence="1">Uncharacterized protein</fullName>
    </submittedName>
</protein>
<sequence length="47" mass="5274">MKMKKSVSSKFKLFKGGSNLPSQCKSTMPVAFDYNCFNSSIVLAYFL</sequence>
<dbReference type="EMBL" id="HACA01001566">
    <property type="protein sequence ID" value="CDW18927.1"/>
    <property type="molecule type" value="Transcribed_RNA"/>
</dbReference>